<evidence type="ECO:0000256" key="3">
    <source>
        <dbReference type="ARBA" id="ARBA00022692"/>
    </source>
</evidence>
<proteinExistence type="inferred from homology"/>
<dbReference type="GO" id="GO:0016787">
    <property type="term" value="F:hydrolase activity"/>
    <property type="evidence" value="ECO:0007669"/>
    <property type="project" value="UniProtKB-KW"/>
</dbReference>
<dbReference type="GO" id="GO:0000166">
    <property type="term" value="F:nucleotide binding"/>
    <property type="evidence" value="ECO:0007669"/>
    <property type="project" value="InterPro"/>
</dbReference>
<gene>
    <name evidence="6" type="ORF">NZH93_19890</name>
</gene>
<comment type="caution">
    <text evidence="6">The sequence shown here is derived from an EMBL/GenBank/DDBJ whole genome shotgun (WGS) entry which is preliminary data.</text>
</comment>
<dbReference type="InterPro" id="IPR023299">
    <property type="entry name" value="ATPase_P-typ_cyto_dom_N"/>
</dbReference>
<evidence type="ECO:0000313" key="6">
    <source>
        <dbReference type="EMBL" id="MCS7479128.1"/>
    </source>
</evidence>
<comment type="similarity">
    <text evidence="2">Belongs to the cation transport ATPase (P-type) (TC 3.A.3) family. Type IB subfamily.</text>
</comment>
<dbReference type="Pfam" id="PF00702">
    <property type="entry name" value="Hydrolase"/>
    <property type="match status" value="1"/>
</dbReference>
<sequence length="118" mass="12090">MSAVTRSARDGVLIKGGTYLESLARLKAVAFDKTGTLTLGRPVLVEVHPLHGTDANELLRLTAAVEAAATHPIAEAIARAARARDLAVRPAADVQVIAGLGAQATAEVVSSPSEGRAT</sequence>
<dbReference type="PANTHER" id="PTHR48085">
    <property type="entry name" value="CADMIUM/ZINC-TRANSPORTING ATPASE HMA2-RELATED"/>
    <property type="match status" value="1"/>
</dbReference>
<accession>A0A9X3A2J2</accession>
<dbReference type="Proteomes" id="UP001141259">
    <property type="component" value="Unassembled WGS sequence"/>
</dbReference>
<dbReference type="PROSITE" id="PS00154">
    <property type="entry name" value="ATPASE_E1_E2"/>
    <property type="match status" value="1"/>
</dbReference>
<keyword evidence="5" id="KW-0472">Membrane</keyword>
<dbReference type="InterPro" id="IPR051014">
    <property type="entry name" value="Cation_Transport_ATPase_IB"/>
</dbReference>
<dbReference type="PANTHER" id="PTHR48085:SF5">
    <property type="entry name" value="CADMIUM_ZINC-TRANSPORTING ATPASE HMA4-RELATED"/>
    <property type="match status" value="1"/>
</dbReference>
<dbReference type="GO" id="GO:0016020">
    <property type="term" value="C:membrane"/>
    <property type="evidence" value="ECO:0007669"/>
    <property type="project" value="TreeGrafter"/>
</dbReference>
<reference evidence="6" key="1">
    <citation type="submission" date="2022-08" db="EMBL/GenBank/DDBJ databases">
        <authorList>
            <person name="Tistechok S."/>
            <person name="Samborskyy M."/>
            <person name="Roman I."/>
        </authorList>
    </citation>
    <scope>NUCLEOTIDE SEQUENCE</scope>
    <source>
        <strain evidence="6">DSM 103496</strain>
    </source>
</reference>
<dbReference type="InterPro" id="IPR018303">
    <property type="entry name" value="ATPase_P-typ_P_site"/>
</dbReference>
<comment type="subcellular location">
    <subcellularLocation>
        <location evidence="1">Endomembrane system</location>
        <topology evidence="1">Multi-pass membrane protein</topology>
    </subcellularLocation>
</comment>
<evidence type="ECO:0000256" key="4">
    <source>
        <dbReference type="ARBA" id="ARBA00022989"/>
    </source>
</evidence>
<dbReference type="RefSeq" id="WP_259624634.1">
    <property type="nucleotide sequence ID" value="NZ_JANYMP010000009.1"/>
</dbReference>
<keyword evidence="6" id="KW-0378">Hydrolase</keyword>
<dbReference type="EMBL" id="JANYMP010000009">
    <property type="protein sequence ID" value="MCS7479128.1"/>
    <property type="molecule type" value="Genomic_DNA"/>
</dbReference>
<organism evidence="6 7">
    <name type="scientific">Umezawaea endophytica</name>
    <dbReference type="NCBI Taxonomy" id="1654476"/>
    <lineage>
        <taxon>Bacteria</taxon>
        <taxon>Bacillati</taxon>
        <taxon>Actinomycetota</taxon>
        <taxon>Actinomycetes</taxon>
        <taxon>Pseudonocardiales</taxon>
        <taxon>Pseudonocardiaceae</taxon>
        <taxon>Umezawaea</taxon>
    </lineage>
</organism>
<keyword evidence="4" id="KW-1133">Transmembrane helix</keyword>
<evidence type="ECO:0000313" key="7">
    <source>
        <dbReference type="Proteomes" id="UP001141259"/>
    </source>
</evidence>
<keyword evidence="3" id="KW-0812">Transmembrane</keyword>
<dbReference type="GO" id="GO:0015086">
    <property type="term" value="F:cadmium ion transmembrane transporter activity"/>
    <property type="evidence" value="ECO:0007669"/>
    <property type="project" value="TreeGrafter"/>
</dbReference>
<name>A0A9X3A2J2_9PSEU</name>
<dbReference type="SUPFAM" id="SSF81660">
    <property type="entry name" value="Metal cation-transporting ATPase, ATP-binding domain N"/>
    <property type="match status" value="1"/>
</dbReference>
<evidence type="ECO:0000256" key="2">
    <source>
        <dbReference type="ARBA" id="ARBA00006024"/>
    </source>
</evidence>
<keyword evidence="7" id="KW-1185">Reference proteome</keyword>
<evidence type="ECO:0000256" key="5">
    <source>
        <dbReference type="ARBA" id="ARBA00023136"/>
    </source>
</evidence>
<dbReference type="Gene3D" id="3.40.50.1000">
    <property type="entry name" value="HAD superfamily/HAD-like"/>
    <property type="match status" value="1"/>
</dbReference>
<protein>
    <submittedName>
        <fullName evidence="6">HAD family hydrolase</fullName>
    </submittedName>
</protein>
<evidence type="ECO:0000256" key="1">
    <source>
        <dbReference type="ARBA" id="ARBA00004127"/>
    </source>
</evidence>
<dbReference type="AlphaFoldDB" id="A0A9X3A2J2"/>
<dbReference type="GO" id="GO:0012505">
    <property type="term" value="C:endomembrane system"/>
    <property type="evidence" value="ECO:0007669"/>
    <property type="project" value="UniProtKB-SubCell"/>
</dbReference>
<dbReference type="Gene3D" id="3.40.1110.10">
    <property type="entry name" value="Calcium-transporting ATPase, cytoplasmic domain N"/>
    <property type="match status" value="1"/>
</dbReference>
<dbReference type="InterPro" id="IPR023214">
    <property type="entry name" value="HAD_sf"/>
</dbReference>